<dbReference type="Gene3D" id="2.40.160.20">
    <property type="match status" value="1"/>
</dbReference>
<evidence type="ECO:0000259" key="4">
    <source>
        <dbReference type="Pfam" id="PF13505"/>
    </source>
</evidence>
<evidence type="ECO:0000256" key="2">
    <source>
        <dbReference type="ARBA" id="ARBA00022729"/>
    </source>
</evidence>
<keyword evidence="2 3" id="KW-0732">Signal</keyword>
<dbReference type="AlphaFoldDB" id="A0A934TTR0"/>
<evidence type="ECO:0000256" key="3">
    <source>
        <dbReference type="SAM" id="SignalP"/>
    </source>
</evidence>
<keyword evidence="6" id="KW-1185">Reference proteome</keyword>
<evidence type="ECO:0000313" key="6">
    <source>
        <dbReference type="Proteomes" id="UP000630528"/>
    </source>
</evidence>
<dbReference type="NCBIfam" id="TIGR01414">
    <property type="entry name" value="autotrans_barl"/>
    <property type="match status" value="1"/>
</dbReference>
<reference evidence="5" key="2">
    <citation type="submission" date="2021-01" db="EMBL/GenBank/DDBJ databases">
        <authorList>
            <person name="Kang M."/>
        </authorList>
    </citation>
    <scope>NUCLEOTIDE SEQUENCE</scope>
    <source>
        <strain evidence="5">KACC 17527</strain>
    </source>
</reference>
<sequence length="171" mass="17766">MKVIAIATAAASLLLGVAAHAQQAPAAGPLYGELGYSWTQIHGNGVKATPGAVRGIIGYDVHPNLAVEGMLEGGTGHDTDNGITAKLKSSYGVFVKPKYDFGNTEVFARVGFARTNVGLSTGDVSSNDFAYGVGAKYNVTPRVNVGLDYTRLADKDGVKVDGVTLGLGYRF</sequence>
<comment type="caution">
    <text evidence="5">The sequence shown here is derived from an EMBL/GenBank/DDBJ whole genome shotgun (WGS) entry which is preliminary data.</text>
</comment>
<dbReference type="Proteomes" id="UP000630528">
    <property type="component" value="Unassembled WGS sequence"/>
</dbReference>
<dbReference type="SUPFAM" id="SSF56925">
    <property type="entry name" value="OMPA-like"/>
    <property type="match status" value="1"/>
</dbReference>
<dbReference type="GO" id="GO:0009279">
    <property type="term" value="C:cell outer membrane"/>
    <property type="evidence" value="ECO:0007669"/>
    <property type="project" value="UniProtKB-SubCell"/>
</dbReference>
<evidence type="ECO:0000256" key="1">
    <source>
        <dbReference type="ARBA" id="ARBA00004442"/>
    </source>
</evidence>
<reference evidence="5" key="1">
    <citation type="journal article" date="2012" name="J. Microbiol. Biotechnol.">
        <title>Ramlibacter ginsenosidimutans sp. nov., with ginsenoside-converting activity.</title>
        <authorList>
            <person name="Wang L."/>
            <person name="An D.S."/>
            <person name="Kim S.G."/>
            <person name="Jin F.X."/>
            <person name="Kim S.C."/>
            <person name="Lee S.T."/>
            <person name="Im W.T."/>
        </authorList>
    </citation>
    <scope>NUCLEOTIDE SEQUENCE</scope>
    <source>
        <strain evidence="5">KACC 17527</strain>
    </source>
</reference>
<organism evidence="5 6">
    <name type="scientific">Ramlibacter ginsenosidimutans</name>
    <dbReference type="NCBI Taxonomy" id="502333"/>
    <lineage>
        <taxon>Bacteria</taxon>
        <taxon>Pseudomonadati</taxon>
        <taxon>Pseudomonadota</taxon>
        <taxon>Betaproteobacteria</taxon>
        <taxon>Burkholderiales</taxon>
        <taxon>Comamonadaceae</taxon>
        <taxon>Ramlibacter</taxon>
    </lineage>
</organism>
<accession>A0A934TTR0</accession>
<comment type="subcellular location">
    <subcellularLocation>
        <location evidence="1">Cell outer membrane</location>
    </subcellularLocation>
</comment>
<dbReference type="InterPro" id="IPR006315">
    <property type="entry name" value="OM_autotransptr_brl_dom"/>
</dbReference>
<dbReference type="Pfam" id="PF13505">
    <property type="entry name" value="OMP_b-brl"/>
    <property type="match status" value="1"/>
</dbReference>
<dbReference type="RefSeq" id="WP_201172138.1">
    <property type="nucleotide sequence ID" value="NZ_JAEPWM010000005.1"/>
</dbReference>
<feature type="chain" id="PRO_5037321629" evidence="3">
    <location>
        <begin position="27"/>
        <end position="171"/>
    </location>
</feature>
<dbReference type="InterPro" id="IPR011250">
    <property type="entry name" value="OMP/PagP_B-barrel"/>
</dbReference>
<gene>
    <name evidence="5" type="ORF">JJB11_14025</name>
</gene>
<proteinExistence type="predicted"/>
<feature type="domain" description="Outer membrane protein beta-barrel" evidence="4">
    <location>
        <begin position="10"/>
        <end position="171"/>
    </location>
</feature>
<name>A0A934TTR0_9BURK</name>
<evidence type="ECO:0000313" key="5">
    <source>
        <dbReference type="EMBL" id="MBK6007213.1"/>
    </source>
</evidence>
<protein>
    <submittedName>
        <fullName evidence="5">Porin family protein</fullName>
    </submittedName>
</protein>
<dbReference type="InterPro" id="IPR027385">
    <property type="entry name" value="Beta-barrel_OMP"/>
</dbReference>
<feature type="signal peptide" evidence="3">
    <location>
        <begin position="1"/>
        <end position="26"/>
    </location>
</feature>
<dbReference type="EMBL" id="JAEPWM010000005">
    <property type="protein sequence ID" value="MBK6007213.1"/>
    <property type="molecule type" value="Genomic_DNA"/>
</dbReference>